<reference evidence="3" key="1">
    <citation type="submission" date="2017-02" db="UniProtKB">
        <authorList>
            <consortium name="WormBaseParasite"/>
        </authorList>
    </citation>
    <scope>IDENTIFICATION</scope>
</reference>
<dbReference type="WBParaSite" id="EEL_0000420601-mRNA-1">
    <property type="protein sequence ID" value="EEL_0000420601-mRNA-1"/>
    <property type="gene ID" value="EEL_0000420601"/>
</dbReference>
<dbReference type="InterPro" id="IPR028364">
    <property type="entry name" value="Ribosomal_uL1/biogenesis"/>
</dbReference>
<feature type="compositionally biased region" description="Basic residues" evidence="1">
    <location>
        <begin position="456"/>
        <end position="468"/>
    </location>
</feature>
<feature type="region of interest" description="Disordered" evidence="1">
    <location>
        <begin position="434"/>
        <end position="469"/>
    </location>
</feature>
<organism evidence="2 3">
    <name type="scientific">Elaeophora elaphi</name>
    <dbReference type="NCBI Taxonomy" id="1147741"/>
    <lineage>
        <taxon>Eukaryota</taxon>
        <taxon>Metazoa</taxon>
        <taxon>Ecdysozoa</taxon>
        <taxon>Nematoda</taxon>
        <taxon>Chromadorea</taxon>
        <taxon>Rhabditida</taxon>
        <taxon>Spirurina</taxon>
        <taxon>Spiruromorpha</taxon>
        <taxon>Filarioidea</taxon>
        <taxon>Onchocercidae</taxon>
        <taxon>Elaeophora</taxon>
    </lineage>
</organism>
<dbReference type="InterPro" id="IPR023674">
    <property type="entry name" value="Ribosomal_uL1-like"/>
</dbReference>
<dbReference type="Pfam" id="PF00687">
    <property type="entry name" value="Ribosomal_L1"/>
    <property type="match status" value="1"/>
</dbReference>
<protein>
    <submittedName>
        <fullName evidence="3">Ribosomal l1 domain-containing protein</fullName>
    </submittedName>
</protein>
<accession>A0A0R3RR58</accession>
<dbReference type="SUPFAM" id="SSF56808">
    <property type="entry name" value="Ribosomal protein L1"/>
    <property type="match status" value="1"/>
</dbReference>
<dbReference type="CDD" id="cd00403">
    <property type="entry name" value="Ribosomal_L1"/>
    <property type="match status" value="1"/>
</dbReference>
<name>A0A0R3RR58_9BILA</name>
<feature type="region of interest" description="Disordered" evidence="1">
    <location>
        <begin position="1"/>
        <end position="25"/>
    </location>
</feature>
<evidence type="ECO:0000313" key="2">
    <source>
        <dbReference type="Proteomes" id="UP000050640"/>
    </source>
</evidence>
<keyword evidence="2" id="KW-1185">Reference proteome</keyword>
<evidence type="ECO:0000256" key="1">
    <source>
        <dbReference type="SAM" id="MobiDB-lite"/>
    </source>
</evidence>
<dbReference type="AlphaFoldDB" id="A0A0R3RR58"/>
<dbReference type="STRING" id="1147741.A0A0R3RR58"/>
<dbReference type="Proteomes" id="UP000050640">
    <property type="component" value="Unplaced"/>
</dbReference>
<sequence>MKHLVASEDSPEQDLEPNISSDGDCGKNIQVNKNDVAEVSTALAQIEQKHANNTWMKLQTREAVNVLIKVSEKNEKKMLFPEIDQLLHIQFVYKKPGTTPTGRRVKRFILPHPLYEKGNTTVCLIMRDLDQSAKGKFDPDVDKQARLWSEKLELEFGVTKEHVQKILTKRQLEREYHSYYDRRQLASAFDIFLVDIVIEESVIRFCGKEFHKAKKIPVRLRMHRHRSLIKEIEKAYYTVTFPLFPFRTRTSLRIGNLSNPIDHIVENVRAAVENVFQYCPGGLCNIHSVSLQMVTGGPSLPLYVDAGPRNAISLPKPMKMKDLKAKRDEKAIADELSTLPEGLEVLVYGDGEVKVLDSDTKKPVLYPTVNDEWEERDDLKPLVDPIKQKETLEKRRRLREKRKKAREAKKRLLLPVKDSVSKMKGLVKKKNYKRNKINGSGGIKRKGQAGINEKSKLHRSVKAKKKMKEKGIKYSALTTEAM</sequence>
<evidence type="ECO:0000313" key="3">
    <source>
        <dbReference type="WBParaSite" id="EEL_0000420601-mRNA-1"/>
    </source>
</evidence>
<proteinExistence type="predicted"/>